<proteinExistence type="predicted"/>
<protein>
    <submittedName>
        <fullName evidence="1">Uncharacterized protein</fullName>
    </submittedName>
</protein>
<dbReference type="EMBL" id="LAZR01032591">
    <property type="protein sequence ID" value="KKL50454.1"/>
    <property type="molecule type" value="Genomic_DNA"/>
</dbReference>
<dbReference type="InterPro" id="IPR023562">
    <property type="entry name" value="ClpP/TepA"/>
</dbReference>
<gene>
    <name evidence="1" type="ORF">LCGC14_2305350</name>
</gene>
<comment type="caution">
    <text evidence="1">The sequence shown here is derived from an EMBL/GenBank/DDBJ whole genome shotgun (WGS) entry which is preliminary data.</text>
</comment>
<evidence type="ECO:0000313" key="1">
    <source>
        <dbReference type="EMBL" id="KKL50454.1"/>
    </source>
</evidence>
<feature type="non-terminal residue" evidence="1">
    <location>
        <position position="47"/>
    </location>
</feature>
<organism evidence="1">
    <name type="scientific">marine sediment metagenome</name>
    <dbReference type="NCBI Taxonomy" id="412755"/>
    <lineage>
        <taxon>unclassified sequences</taxon>
        <taxon>metagenomes</taxon>
        <taxon>ecological metagenomes</taxon>
    </lineage>
</organism>
<name>A0A0F9CMQ1_9ZZZZ</name>
<sequence>MATDDKNKFIDDKIEESILNRRRIFLSDAVDQDSAKEIIRKLWYLET</sequence>
<reference evidence="1" key="1">
    <citation type="journal article" date="2015" name="Nature">
        <title>Complex archaea that bridge the gap between prokaryotes and eukaryotes.</title>
        <authorList>
            <person name="Spang A."/>
            <person name="Saw J.H."/>
            <person name="Jorgensen S.L."/>
            <person name="Zaremba-Niedzwiedzka K."/>
            <person name="Martijn J."/>
            <person name="Lind A.E."/>
            <person name="van Eijk R."/>
            <person name="Schleper C."/>
            <person name="Guy L."/>
            <person name="Ettema T.J."/>
        </authorList>
    </citation>
    <scope>NUCLEOTIDE SEQUENCE</scope>
</reference>
<dbReference type="Pfam" id="PF00574">
    <property type="entry name" value="CLP_protease"/>
    <property type="match status" value="1"/>
</dbReference>
<accession>A0A0F9CMQ1</accession>
<dbReference type="AlphaFoldDB" id="A0A0F9CMQ1"/>